<sequence length="367" mass="42858">MKKIIYITFLFFSILSFGQIGDPTPHLDNEYPPPPPGYQWDFSKKPYKKITKFEGNKMVDEFDSIGRPISRSVFWNHVTESTLTKYKGDQIVEFTRKQIYNLDETGKKINDDVIITTTLNLDDKGKIIDGKTVSLSKDGSFKTTGYQYYDNKNRLVTTKDYTGAYVDNFYYSGKNLIRKEELHQINANTKTIVERIYKYNKDNQIVFSESIRSIFKDNILTEKKSSGTVEQEYKNKLVVKKVLKGNSETIERNYTYDNNKNLITFIEIEKNSEGMVTSQTKRTKKYENNILVYSDLQDGLSTQKDGFSFTYYFHSDNDSLAKAETSDDRGNLKTEYFYNEYNHLIKILTSFSNKSSQSKILYEIEYF</sequence>
<feature type="chain" id="PRO_5043206059" description="YD repeat-containing protein" evidence="1">
    <location>
        <begin position="19"/>
        <end position="367"/>
    </location>
</feature>
<accession>A0A521FC29</accession>
<keyword evidence="1" id="KW-0732">Signal</keyword>
<protein>
    <recommendedName>
        <fullName evidence="6">YD repeat-containing protein</fullName>
    </recommendedName>
</protein>
<evidence type="ECO:0000313" key="5">
    <source>
        <dbReference type="Proteomes" id="UP000468990"/>
    </source>
</evidence>
<dbReference type="AlphaFoldDB" id="A0A521FC29"/>
<gene>
    <name evidence="2" type="ORF">GJU42_06420</name>
    <name evidence="3" type="ORF">SAMN06265349_10858</name>
</gene>
<reference evidence="3 4" key="1">
    <citation type="submission" date="2017-05" db="EMBL/GenBank/DDBJ databases">
        <authorList>
            <person name="Varghese N."/>
            <person name="Submissions S."/>
        </authorList>
    </citation>
    <scope>NUCLEOTIDE SEQUENCE [LARGE SCALE GENOMIC DNA]</scope>
    <source>
        <strain evidence="3 4">DSM 19382</strain>
    </source>
</reference>
<keyword evidence="5" id="KW-1185">Reference proteome</keyword>
<name>A0A521FC29_9FLAO</name>
<reference evidence="2 5" key="2">
    <citation type="submission" date="2019-11" db="EMBL/GenBank/DDBJ databases">
        <title>Flavobacterium resistens genome.</title>
        <authorList>
            <person name="Wilson V.M."/>
            <person name="Newman J.D."/>
        </authorList>
    </citation>
    <scope>NUCLEOTIDE SEQUENCE [LARGE SCALE GENOMIC DNA]</scope>
    <source>
        <strain evidence="2 5">DSM 19382</strain>
    </source>
</reference>
<evidence type="ECO:0000313" key="4">
    <source>
        <dbReference type="Proteomes" id="UP000317289"/>
    </source>
</evidence>
<organism evidence="3 4">
    <name type="scientific">Flavobacterium resistens</name>
    <dbReference type="NCBI Taxonomy" id="443612"/>
    <lineage>
        <taxon>Bacteria</taxon>
        <taxon>Pseudomonadati</taxon>
        <taxon>Bacteroidota</taxon>
        <taxon>Flavobacteriia</taxon>
        <taxon>Flavobacteriales</taxon>
        <taxon>Flavobacteriaceae</taxon>
        <taxon>Flavobacterium</taxon>
    </lineage>
</organism>
<dbReference type="Proteomes" id="UP000468990">
    <property type="component" value="Unassembled WGS sequence"/>
</dbReference>
<evidence type="ECO:0000256" key="1">
    <source>
        <dbReference type="SAM" id="SignalP"/>
    </source>
</evidence>
<evidence type="ECO:0000313" key="2">
    <source>
        <dbReference type="EMBL" id="MRX67593.1"/>
    </source>
</evidence>
<dbReference type="Proteomes" id="UP000317289">
    <property type="component" value="Unassembled WGS sequence"/>
</dbReference>
<proteinExistence type="predicted"/>
<dbReference type="OrthoDB" id="1319648at2"/>
<dbReference type="RefSeq" id="WP_142452481.1">
    <property type="nucleotide sequence ID" value="NZ_FXTA01000008.1"/>
</dbReference>
<evidence type="ECO:0008006" key="6">
    <source>
        <dbReference type="Google" id="ProtNLM"/>
    </source>
</evidence>
<dbReference type="EMBL" id="WKKG01000003">
    <property type="protein sequence ID" value="MRX67593.1"/>
    <property type="molecule type" value="Genomic_DNA"/>
</dbReference>
<evidence type="ECO:0000313" key="3">
    <source>
        <dbReference type="EMBL" id="SMO93719.1"/>
    </source>
</evidence>
<feature type="signal peptide" evidence="1">
    <location>
        <begin position="1"/>
        <end position="18"/>
    </location>
</feature>
<dbReference type="EMBL" id="FXTA01000008">
    <property type="protein sequence ID" value="SMO93719.1"/>
    <property type="molecule type" value="Genomic_DNA"/>
</dbReference>